<reference evidence="2" key="1">
    <citation type="submission" date="2017-02" db="EMBL/GenBank/DDBJ databases">
        <authorList>
            <person name="Varghese N."/>
            <person name="Submissions S."/>
        </authorList>
    </citation>
    <scope>NUCLEOTIDE SEQUENCE [LARGE SCALE GENOMIC DNA]</scope>
    <source>
        <strain evidence="2">UM2</strain>
    </source>
</reference>
<dbReference type="RefSeq" id="WP_139385012.1">
    <property type="nucleotide sequence ID" value="NZ_FUYM01000001.1"/>
</dbReference>
<proteinExistence type="predicted"/>
<dbReference type="Proteomes" id="UP000189818">
    <property type="component" value="Unassembled WGS sequence"/>
</dbReference>
<keyword evidence="2" id="KW-1185">Reference proteome</keyword>
<name>A0A1T5A7L1_9SPHN</name>
<organism evidence="1 2">
    <name type="scientific">Rhizorhabdus histidinilytica</name>
    <dbReference type="NCBI Taxonomy" id="439228"/>
    <lineage>
        <taxon>Bacteria</taxon>
        <taxon>Pseudomonadati</taxon>
        <taxon>Pseudomonadota</taxon>
        <taxon>Alphaproteobacteria</taxon>
        <taxon>Sphingomonadales</taxon>
        <taxon>Sphingomonadaceae</taxon>
        <taxon>Rhizorhabdus</taxon>
    </lineage>
</organism>
<dbReference type="EMBL" id="FUYM01000001">
    <property type="protein sequence ID" value="SKB30717.1"/>
    <property type="molecule type" value="Genomic_DNA"/>
</dbReference>
<dbReference type="AlphaFoldDB" id="A0A1T5A7L1"/>
<evidence type="ECO:0000313" key="2">
    <source>
        <dbReference type="Proteomes" id="UP000189818"/>
    </source>
</evidence>
<sequence>MNSHEFLNRLKSLFNIDGYQLPELTDEQQRDFVRDPVHYLMRSSDDHADAIWREVEKRQVAA</sequence>
<dbReference type="STRING" id="439228.SAMN06295920_101654"/>
<protein>
    <submittedName>
        <fullName evidence="1">Uncharacterized protein</fullName>
    </submittedName>
</protein>
<evidence type="ECO:0000313" key="1">
    <source>
        <dbReference type="EMBL" id="SKB30717.1"/>
    </source>
</evidence>
<gene>
    <name evidence="1" type="ORF">SAMN06295920_101654</name>
</gene>
<accession>A0A1T5A7L1</accession>